<organism evidence="1">
    <name type="scientific">Rhizophora mucronata</name>
    <name type="common">Asiatic mangrove</name>
    <dbReference type="NCBI Taxonomy" id="61149"/>
    <lineage>
        <taxon>Eukaryota</taxon>
        <taxon>Viridiplantae</taxon>
        <taxon>Streptophyta</taxon>
        <taxon>Embryophyta</taxon>
        <taxon>Tracheophyta</taxon>
        <taxon>Spermatophyta</taxon>
        <taxon>Magnoliopsida</taxon>
        <taxon>eudicotyledons</taxon>
        <taxon>Gunneridae</taxon>
        <taxon>Pentapetalae</taxon>
        <taxon>rosids</taxon>
        <taxon>fabids</taxon>
        <taxon>Malpighiales</taxon>
        <taxon>Rhizophoraceae</taxon>
        <taxon>Rhizophora</taxon>
    </lineage>
</organism>
<reference evidence="1" key="1">
    <citation type="submission" date="2018-02" db="EMBL/GenBank/DDBJ databases">
        <title>Rhizophora mucronata_Transcriptome.</title>
        <authorList>
            <person name="Meera S.P."/>
            <person name="Sreeshan A."/>
            <person name="Augustine A."/>
        </authorList>
    </citation>
    <scope>NUCLEOTIDE SEQUENCE</scope>
    <source>
        <tissue evidence="1">Leaf</tissue>
    </source>
</reference>
<proteinExistence type="predicted"/>
<protein>
    <submittedName>
        <fullName evidence="1">Uncharacterized protein</fullName>
    </submittedName>
</protein>
<evidence type="ECO:0000313" key="1">
    <source>
        <dbReference type="EMBL" id="MBX47270.1"/>
    </source>
</evidence>
<accession>A0A2P2NXT0</accession>
<name>A0A2P2NXT0_RHIMU</name>
<dbReference type="EMBL" id="GGEC01066786">
    <property type="protein sequence ID" value="MBX47270.1"/>
    <property type="molecule type" value="Transcribed_RNA"/>
</dbReference>
<sequence>MNFKLSCFKSLWQLT</sequence>